<protein>
    <recommendedName>
        <fullName evidence="4">DUF4400 domain-containing protein</fullName>
    </recommendedName>
</protein>
<sequence>MDEQTGSDQNDAKARADTATRTVLNPFPDHRDLYLLVAGLLLGVLLGPAVLGQVAPGVYDRVFVGVGPATAELREAEAEHAAALRQLQETGVSDAAMAERAMGFEQQRMLLQAQAEQERLAHLGRLTGRMLALVFAVVGVMVIESLVSPQPEGGKRQVVPTALSRLVTIRYALAALWLAVVVAQPTLLGQVPVVFAGAVIVVALVVAFVPLGGRSAGSEA</sequence>
<keyword evidence="3" id="KW-1185">Reference proteome</keyword>
<dbReference type="Proteomes" id="UP001575105">
    <property type="component" value="Unassembled WGS sequence"/>
</dbReference>
<name>A0ABV4U786_9BACT</name>
<evidence type="ECO:0008006" key="4">
    <source>
        <dbReference type="Google" id="ProtNLM"/>
    </source>
</evidence>
<feature type="transmembrane region" description="Helical" evidence="1">
    <location>
        <begin position="193"/>
        <end position="213"/>
    </location>
</feature>
<keyword evidence="1" id="KW-0472">Membrane</keyword>
<organism evidence="2 3">
    <name type="scientific">Natronomicrosphaera hydrolytica</name>
    <dbReference type="NCBI Taxonomy" id="3242702"/>
    <lineage>
        <taxon>Bacteria</taxon>
        <taxon>Pseudomonadati</taxon>
        <taxon>Planctomycetota</taxon>
        <taxon>Phycisphaerae</taxon>
        <taxon>Phycisphaerales</taxon>
        <taxon>Phycisphaeraceae</taxon>
        <taxon>Natronomicrosphaera</taxon>
    </lineage>
</organism>
<accession>A0ABV4U786</accession>
<feature type="transmembrane region" description="Helical" evidence="1">
    <location>
        <begin position="168"/>
        <end position="187"/>
    </location>
</feature>
<keyword evidence="1" id="KW-1133">Transmembrane helix</keyword>
<dbReference type="EMBL" id="JBGUBD010000009">
    <property type="protein sequence ID" value="MFA9479461.1"/>
    <property type="molecule type" value="Genomic_DNA"/>
</dbReference>
<feature type="transmembrane region" description="Helical" evidence="1">
    <location>
        <begin position="33"/>
        <end position="51"/>
    </location>
</feature>
<gene>
    <name evidence="2" type="ORF">ACERK3_14325</name>
</gene>
<dbReference type="RefSeq" id="WP_425346385.1">
    <property type="nucleotide sequence ID" value="NZ_JBGUBD010000009.1"/>
</dbReference>
<evidence type="ECO:0000313" key="2">
    <source>
        <dbReference type="EMBL" id="MFA9479461.1"/>
    </source>
</evidence>
<evidence type="ECO:0000256" key="1">
    <source>
        <dbReference type="SAM" id="Phobius"/>
    </source>
</evidence>
<keyword evidence="1" id="KW-0812">Transmembrane</keyword>
<comment type="caution">
    <text evidence="2">The sequence shown here is derived from an EMBL/GenBank/DDBJ whole genome shotgun (WGS) entry which is preliminary data.</text>
</comment>
<proteinExistence type="predicted"/>
<evidence type="ECO:0000313" key="3">
    <source>
        <dbReference type="Proteomes" id="UP001575105"/>
    </source>
</evidence>
<reference evidence="2 3" key="1">
    <citation type="submission" date="2024-08" db="EMBL/GenBank/DDBJ databases">
        <title>Whole-genome sequencing of halo(alkali)philic microorganisms from hypersaline lakes.</title>
        <authorList>
            <person name="Sorokin D.Y."/>
            <person name="Merkel A.Y."/>
            <person name="Messina E."/>
            <person name="Yakimov M."/>
        </authorList>
    </citation>
    <scope>NUCLEOTIDE SEQUENCE [LARGE SCALE GENOMIC DNA]</scope>
    <source>
        <strain evidence="2 3">AB-hyl4</strain>
    </source>
</reference>
<feature type="transmembrane region" description="Helical" evidence="1">
    <location>
        <begin position="130"/>
        <end position="147"/>
    </location>
</feature>